<dbReference type="SUPFAM" id="SSF50494">
    <property type="entry name" value="Trypsin-like serine proteases"/>
    <property type="match status" value="1"/>
</dbReference>
<dbReference type="InterPro" id="IPR043504">
    <property type="entry name" value="Peptidase_S1_PA_chymotrypsin"/>
</dbReference>
<feature type="compositionally biased region" description="Low complexity" evidence="3">
    <location>
        <begin position="314"/>
        <end position="338"/>
    </location>
</feature>
<sequence>MIFSVKQSALKAIVTTLAFSNLNPASAAAVCNSGLVTKNLSNSTADSQNNARILGGQPAKIEEFPYMGGVVIMFSTSGNFCTGSLISDKFVVTLSDCFYEQTLKMRAMTSDISVTFGTDLNSLKADVQSYNVKKYYAHPDYSSSSTSKGVTSIGLIELSEPVPKEVATPAKIYNGKVTNKMSLTTVGWGSTSLSVTTKLSDTLNKVTVSPSSSKDCEVLGGLWTGNDGNLICTVVSGGKSAYAGDTGGPLVYTDNGSNLLVGLFYGLGSTRGSTTVKPGSDGSTNYFSRLSSYVDWIVDTTGISKSDLVDEKQSASSGDSADSQNTSSSTSSSSSAGFLSKSVTPLLLAVSLLTSTLLY</sequence>
<dbReference type="PROSITE" id="PS50240">
    <property type="entry name" value="TRYPSIN_DOM"/>
    <property type="match status" value="1"/>
</dbReference>
<evidence type="ECO:0000256" key="3">
    <source>
        <dbReference type="SAM" id="MobiDB-lite"/>
    </source>
</evidence>
<evidence type="ECO:0000313" key="6">
    <source>
        <dbReference type="Proteomes" id="UP000188320"/>
    </source>
</evidence>
<feature type="domain" description="Peptidase S1" evidence="4">
    <location>
        <begin position="53"/>
        <end position="302"/>
    </location>
</feature>
<keyword evidence="2" id="KW-1015">Disulfide bond</keyword>
<dbReference type="OrthoDB" id="6380398at2759"/>
<dbReference type="Proteomes" id="UP000188320">
    <property type="component" value="Unassembled WGS sequence"/>
</dbReference>
<dbReference type="CDD" id="cd00190">
    <property type="entry name" value="Tryp_SPc"/>
    <property type="match status" value="1"/>
</dbReference>
<proteinExistence type="inferred from homology"/>
<reference evidence="6" key="1">
    <citation type="submission" date="2017-01" db="EMBL/GenBank/DDBJ databases">
        <authorList>
            <person name="Wang Y."/>
            <person name="White M."/>
            <person name="Kvist S."/>
            <person name="Moncalvo J.-M."/>
        </authorList>
    </citation>
    <scope>NUCLEOTIDE SEQUENCE [LARGE SCALE GENOMIC DNA]</scope>
    <source>
        <strain evidence="6">COL-18-3</strain>
    </source>
</reference>
<dbReference type="PRINTS" id="PR00722">
    <property type="entry name" value="CHYMOTRYPSIN"/>
</dbReference>
<dbReference type="SMART" id="SM00020">
    <property type="entry name" value="Tryp_SPc"/>
    <property type="match status" value="1"/>
</dbReference>
<comment type="caution">
    <text evidence="5">The sequence shown here is derived from an EMBL/GenBank/DDBJ whole genome shotgun (WGS) entry which is preliminary data.</text>
</comment>
<dbReference type="Pfam" id="PF00089">
    <property type="entry name" value="Trypsin"/>
    <property type="match status" value="1"/>
</dbReference>
<dbReference type="PANTHER" id="PTHR24276">
    <property type="entry name" value="POLYSERASE-RELATED"/>
    <property type="match status" value="1"/>
</dbReference>
<comment type="similarity">
    <text evidence="1">Belongs to the peptidase S1 family.</text>
</comment>
<evidence type="ECO:0000256" key="2">
    <source>
        <dbReference type="ARBA" id="ARBA00023157"/>
    </source>
</evidence>
<dbReference type="GO" id="GO:0006508">
    <property type="term" value="P:proteolysis"/>
    <property type="evidence" value="ECO:0007669"/>
    <property type="project" value="InterPro"/>
</dbReference>
<dbReference type="InterPro" id="IPR009003">
    <property type="entry name" value="Peptidase_S1_PA"/>
</dbReference>
<dbReference type="InterPro" id="IPR001314">
    <property type="entry name" value="Peptidase_S1A"/>
</dbReference>
<protein>
    <submittedName>
        <fullName evidence="5">Mite allergen Der p 3</fullName>
    </submittedName>
</protein>
<dbReference type="PANTHER" id="PTHR24276:SF98">
    <property type="entry name" value="FI18310P1-RELATED"/>
    <property type="match status" value="1"/>
</dbReference>
<organism evidence="5 6">
    <name type="scientific">Zancudomyces culisetae</name>
    <name type="common">Gut fungus</name>
    <name type="synonym">Smittium culisetae</name>
    <dbReference type="NCBI Taxonomy" id="1213189"/>
    <lineage>
        <taxon>Eukaryota</taxon>
        <taxon>Fungi</taxon>
        <taxon>Fungi incertae sedis</taxon>
        <taxon>Zoopagomycota</taxon>
        <taxon>Kickxellomycotina</taxon>
        <taxon>Harpellomycetes</taxon>
        <taxon>Harpellales</taxon>
        <taxon>Legeriomycetaceae</taxon>
        <taxon>Zancudomyces</taxon>
    </lineage>
</organism>
<dbReference type="Gene3D" id="2.40.10.10">
    <property type="entry name" value="Trypsin-like serine proteases"/>
    <property type="match status" value="1"/>
</dbReference>
<feature type="region of interest" description="Disordered" evidence="3">
    <location>
        <begin position="308"/>
        <end position="338"/>
    </location>
</feature>
<gene>
    <name evidence="5" type="ORF">AX774_g6489</name>
</gene>
<keyword evidence="6" id="KW-1185">Reference proteome</keyword>
<dbReference type="InterPro" id="IPR050430">
    <property type="entry name" value="Peptidase_S1"/>
</dbReference>
<dbReference type="GO" id="GO:0004252">
    <property type="term" value="F:serine-type endopeptidase activity"/>
    <property type="evidence" value="ECO:0007669"/>
    <property type="project" value="InterPro"/>
</dbReference>
<dbReference type="InterPro" id="IPR001254">
    <property type="entry name" value="Trypsin_dom"/>
</dbReference>
<dbReference type="EMBL" id="LSSK01001315">
    <property type="protein sequence ID" value="OMH80081.1"/>
    <property type="molecule type" value="Genomic_DNA"/>
</dbReference>
<evidence type="ECO:0000313" key="5">
    <source>
        <dbReference type="EMBL" id="OMH80081.1"/>
    </source>
</evidence>
<evidence type="ECO:0000256" key="1">
    <source>
        <dbReference type="ARBA" id="ARBA00007664"/>
    </source>
</evidence>
<dbReference type="AlphaFoldDB" id="A0A1R1PGH8"/>
<accession>A0A1R1PGH8</accession>
<name>A0A1R1PGH8_ZANCU</name>
<evidence type="ECO:0000259" key="4">
    <source>
        <dbReference type="PROSITE" id="PS50240"/>
    </source>
</evidence>